<name>A0A9E7SRV6_9CAUD</name>
<gene>
    <name evidence="1" type="ORF">GURKE_00690</name>
</gene>
<proteinExistence type="predicted"/>
<evidence type="ECO:0000313" key="2">
    <source>
        <dbReference type="Proteomes" id="UP001055634"/>
    </source>
</evidence>
<keyword evidence="2" id="KW-1185">Reference proteome</keyword>
<accession>A0A9E7SRV6</accession>
<protein>
    <submittedName>
        <fullName evidence="1">Uncharacterized protein</fullName>
    </submittedName>
</protein>
<evidence type="ECO:0000313" key="1">
    <source>
        <dbReference type="EMBL" id="UTC28101.1"/>
    </source>
</evidence>
<organism evidence="1 2">
    <name type="scientific">Brevundimonas phage vB_BpoS-Gurke</name>
    <dbReference type="NCBI Taxonomy" id="2948599"/>
    <lineage>
        <taxon>Viruses</taxon>
        <taxon>Duplodnaviria</taxon>
        <taxon>Heunggongvirae</taxon>
        <taxon>Uroviricota</taxon>
        <taxon>Caudoviricetes</taxon>
        <taxon>Jeanschmidtviridae</taxon>
        <taxon>Kikimoravirus</taxon>
        <taxon>Kikimoravirus gurke</taxon>
    </lineage>
</organism>
<dbReference type="EMBL" id="ON529850">
    <property type="protein sequence ID" value="UTC28101.1"/>
    <property type="molecule type" value="Genomic_DNA"/>
</dbReference>
<dbReference type="Proteomes" id="UP001055634">
    <property type="component" value="Segment"/>
</dbReference>
<reference evidence="1" key="1">
    <citation type="submission" date="2022-04" db="EMBL/GenBank/DDBJ databases">
        <authorList>
            <person name="Friedrich I."/>
            <person name="Schneider D."/>
            <person name="Poehlein A."/>
            <person name="Hertel R."/>
            <person name="Daniel R."/>
        </authorList>
    </citation>
    <scope>NUCLEOTIDE SEQUENCE</scope>
</reference>
<sequence>MKQFIVHAEPEEAQRALQLLLENVPYLDEASIPVGHGWGVSSNGCKFFVRRTKSGYSIHQERPMKTACKAAADD</sequence>